<keyword evidence="1" id="KW-0732">Signal</keyword>
<sequence>MTHIARTRRLLAVVGMTAVIPLAAACSSATGPATATGAAVSSAASSAVASAATEAAGDYCAVLKSGQKELEGLSGTLTDSAALEKGLTVIRKIQAAAPPEVKQAWTDFVGFVEAATSSNTSALAGAMTKMEAAGAKIEAHAKSACNLSLQ</sequence>
<dbReference type="OrthoDB" id="4871998at2"/>
<evidence type="ECO:0008006" key="4">
    <source>
        <dbReference type="Google" id="ProtNLM"/>
    </source>
</evidence>
<dbReference type="RefSeq" id="WP_141820942.1">
    <property type="nucleotide sequence ID" value="NZ_BAAAQC010000001.1"/>
</dbReference>
<gene>
    <name evidence="2" type="ORF">FHX52_1299</name>
</gene>
<dbReference type="PROSITE" id="PS51257">
    <property type="entry name" value="PROKAR_LIPOPROTEIN"/>
    <property type="match status" value="1"/>
</dbReference>
<dbReference type="EMBL" id="VFQF01000001">
    <property type="protein sequence ID" value="TQN48174.1"/>
    <property type="molecule type" value="Genomic_DNA"/>
</dbReference>
<name>A0A543PVQ6_9MICO</name>
<dbReference type="Proteomes" id="UP000320085">
    <property type="component" value="Unassembled WGS sequence"/>
</dbReference>
<comment type="caution">
    <text evidence="2">The sequence shown here is derived from an EMBL/GenBank/DDBJ whole genome shotgun (WGS) entry which is preliminary data.</text>
</comment>
<proteinExistence type="predicted"/>
<evidence type="ECO:0000256" key="1">
    <source>
        <dbReference type="SAM" id="SignalP"/>
    </source>
</evidence>
<protein>
    <recommendedName>
        <fullName evidence="4">Lipoprotein</fullName>
    </recommendedName>
</protein>
<organism evidence="2 3">
    <name type="scientific">Humibacillus xanthopallidus</name>
    <dbReference type="NCBI Taxonomy" id="412689"/>
    <lineage>
        <taxon>Bacteria</taxon>
        <taxon>Bacillati</taxon>
        <taxon>Actinomycetota</taxon>
        <taxon>Actinomycetes</taxon>
        <taxon>Micrococcales</taxon>
        <taxon>Intrasporangiaceae</taxon>
        <taxon>Humibacillus</taxon>
    </lineage>
</organism>
<dbReference type="AlphaFoldDB" id="A0A543PVQ6"/>
<accession>A0A543PVQ6</accession>
<feature type="chain" id="PRO_5038646008" description="Lipoprotein" evidence="1">
    <location>
        <begin position="26"/>
        <end position="150"/>
    </location>
</feature>
<evidence type="ECO:0000313" key="2">
    <source>
        <dbReference type="EMBL" id="TQN48174.1"/>
    </source>
</evidence>
<evidence type="ECO:0000313" key="3">
    <source>
        <dbReference type="Proteomes" id="UP000320085"/>
    </source>
</evidence>
<reference evidence="2 3" key="1">
    <citation type="submission" date="2019-06" db="EMBL/GenBank/DDBJ databases">
        <title>Sequencing the genomes of 1000 actinobacteria strains.</title>
        <authorList>
            <person name="Klenk H.-P."/>
        </authorList>
    </citation>
    <scope>NUCLEOTIDE SEQUENCE [LARGE SCALE GENOMIC DNA]</scope>
    <source>
        <strain evidence="2 3">DSM 21776</strain>
    </source>
</reference>
<feature type="signal peptide" evidence="1">
    <location>
        <begin position="1"/>
        <end position="25"/>
    </location>
</feature>